<evidence type="ECO:0000313" key="2">
    <source>
        <dbReference type="EMBL" id="KMQ84572.1"/>
    </source>
</evidence>
<dbReference type="Proteomes" id="UP000036403">
    <property type="component" value="Unassembled WGS sequence"/>
</dbReference>
<proteinExistence type="predicted"/>
<dbReference type="GO" id="GO:0003676">
    <property type="term" value="F:nucleic acid binding"/>
    <property type="evidence" value="ECO:0007669"/>
    <property type="project" value="InterPro"/>
</dbReference>
<feature type="domain" description="Ig-like" evidence="1">
    <location>
        <begin position="37"/>
        <end position="88"/>
    </location>
</feature>
<protein>
    <submittedName>
        <fullName evidence="2">Pogo transposable element with krab domain-like protein</fullName>
    </submittedName>
</protein>
<dbReference type="AlphaFoldDB" id="A0A0J7K2Q0"/>
<dbReference type="STRING" id="67767.A0A0J7K2Q0"/>
<accession>A0A0J7K2Q0</accession>
<dbReference type="PaxDb" id="67767-A0A0J7K2Q0"/>
<gene>
    <name evidence="2" type="ORF">RF55_17531</name>
</gene>
<comment type="caution">
    <text evidence="2">The sequence shown here is derived from an EMBL/GenBank/DDBJ whole genome shotgun (WGS) entry which is preliminary data.</text>
</comment>
<sequence>MVLAPKGQKRVGSITAWERGKNITVICAMSAAGTYVPPLFIFPRKRHSLQLENGSPLAAVYKCTPNGWTTEQIFLKWLNHFKDFVKPT</sequence>
<dbReference type="PROSITE" id="PS50835">
    <property type="entry name" value="IG_LIKE"/>
    <property type="match status" value="1"/>
</dbReference>
<keyword evidence="3" id="KW-1185">Reference proteome</keyword>
<dbReference type="InterPro" id="IPR007110">
    <property type="entry name" value="Ig-like_dom"/>
</dbReference>
<reference evidence="2 3" key="1">
    <citation type="submission" date="2015-04" db="EMBL/GenBank/DDBJ databases">
        <title>Lasius niger genome sequencing.</title>
        <authorList>
            <person name="Konorov E.A."/>
            <person name="Nikitin M.A."/>
            <person name="Kirill M.V."/>
            <person name="Chang P."/>
        </authorList>
    </citation>
    <scope>NUCLEOTIDE SEQUENCE [LARGE SCALE GENOMIC DNA]</scope>
    <source>
        <tissue evidence="2">Whole</tissue>
    </source>
</reference>
<name>A0A0J7K2Q0_LASNI</name>
<dbReference type="OrthoDB" id="8195605at2759"/>
<dbReference type="Pfam" id="PF03184">
    <property type="entry name" value="DDE_1"/>
    <property type="match status" value="1"/>
</dbReference>
<evidence type="ECO:0000259" key="1">
    <source>
        <dbReference type="PROSITE" id="PS50835"/>
    </source>
</evidence>
<dbReference type="InterPro" id="IPR004875">
    <property type="entry name" value="DDE_SF_endonuclease_dom"/>
</dbReference>
<dbReference type="EMBL" id="LBMM01016067">
    <property type="protein sequence ID" value="KMQ84572.1"/>
    <property type="molecule type" value="Genomic_DNA"/>
</dbReference>
<evidence type="ECO:0000313" key="3">
    <source>
        <dbReference type="Proteomes" id="UP000036403"/>
    </source>
</evidence>
<organism evidence="2 3">
    <name type="scientific">Lasius niger</name>
    <name type="common">Black garden ant</name>
    <dbReference type="NCBI Taxonomy" id="67767"/>
    <lineage>
        <taxon>Eukaryota</taxon>
        <taxon>Metazoa</taxon>
        <taxon>Ecdysozoa</taxon>
        <taxon>Arthropoda</taxon>
        <taxon>Hexapoda</taxon>
        <taxon>Insecta</taxon>
        <taxon>Pterygota</taxon>
        <taxon>Neoptera</taxon>
        <taxon>Endopterygota</taxon>
        <taxon>Hymenoptera</taxon>
        <taxon>Apocrita</taxon>
        <taxon>Aculeata</taxon>
        <taxon>Formicoidea</taxon>
        <taxon>Formicidae</taxon>
        <taxon>Formicinae</taxon>
        <taxon>Lasius</taxon>
        <taxon>Lasius</taxon>
    </lineage>
</organism>